<dbReference type="InterPro" id="IPR016155">
    <property type="entry name" value="Mopterin_synth/thiamin_S_b"/>
</dbReference>
<dbReference type="Proteomes" id="UP000198346">
    <property type="component" value="Unassembled WGS sequence"/>
</dbReference>
<dbReference type="InterPro" id="IPR003749">
    <property type="entry name" value="ThiS/MoaD-like"/>
</dbReference>
<sequence>MAIRVLFFGRLHEVVGAREREIEPPDWVDTPAALIDWLAAGDARIGAALSAPSVRVAVDQAIVERDSPLAGAREVAFMPPFSGG</sequence>
<organism evidence="1 2">
    <name type="scientific">Amphiplicatus metriothermophilus</name>
    <dbReference type="NCBI Taxonomy" id="1519374"/>
    <lineage>
        <taxon>Bacteria</taxon>
        <taxon>Pseudomonadati</taxon>
        <taxon>Pseudomonadota</taxon>
        <taxon>Alphaproteobacteria</taxon>
        <taxon>Parvularculales</taxon>
        <taxon>Parvularculaceae</taxon>
        <taxon>Amphiplicatus</taxon>
    </lineage>
</organism>
<accession>A0A239PSY6</accession>
<proteinExistence type="predicted"/>
<dbReference type="SUPFAM" id="SSF54285">
    <property type="entry name" value="MoaD/ThiS"/>
    <property type="match status" value="1"/>
</dbReference>
<name>A0A239PSY6_9PROT</name>
<dbReference type="CDD" id="cd00754">
    <property type="entry name" value="Ubl_MoaD"/>
    <property type="match status" value="1"/>
</dbReference>
<evidence type="ECO:0000313" key="2">
    <source>
        <dbReference type="Proteomes" id="UP000198346"/>
    </source>
</evidence>
<dbReference type="InterPro" id="IPR012675">
    <property type="entry name" value="Beta-grasp_dom_sf"/>
</dbReference>
<reference evidence="1 2" key="1">
    <citation type="submission" date="2017-07" db="EMBL/GenBank/DDBJ databases">
        <authorList>
            <person name="Sun Z.S."/>
            <person name="Albrecht U."/>
            <person name="Echele G."/>
            <person name="Lee C.C."/>
        </authorList>
    </citation>
    <scope>NUCLEOTIDE SEQUENCE [LARGE SCALE GENOMIC DNA]</scope>
    <source>
        <strain evidence="1 2">CGMCC 1.12710</strain>
    </source>
</reference>
<protein>
    <submittedName>
        <fullName evidence="1">Molybdopterin synthase subunit MoaD</fullName>
    </submittedName>
</protein>
<dbReference type="Pfam" id="PF02597">
    <property type="entry name" value="ThiS"/>
    <property type="match status" value="1"/>
</dbReference>
<dbReference type="RefSeq" id="WP_200815297.1">
    <property type="nucleotide sequence ID" value="NZ_FZQA01000003.1"/>
</dbReference>
<dbReference type="EMBL" id="FZQA01000003">
    <property type="protein sequence ID" value="SNT73401.1"/>
    <property type="molecule type" value="Genomic_DNA"/>
</dbReference>
<dbReference type="Gene3D" id="3.10.20.30">
    <property type="match status" value="1"/>
</dbReference>
<dbReference type="AlphaFoldDB" id="A0A239PSY6"/>
<evidence type="ECO:0000313" key="1">
    <source>
        <dbReference type="EMBL" id="SNT73401.1"/>
    </source>
</evidence>
<keyword evidence="2" id="KW-1185">Reference proteome</keyword>
<gene>
    <name evidence="1" type="ORF">SAMN06297382_1793</name>
</gene>